<dbReference type="AlphaFoldDB" id="A0A1Q8V9I4"/>
<accession>A0A1Q8V9I4</accession>
<reference evidence="5 6" key="1">
    <citation type="submission" date="2016-12" db="EMBL/GenBank/DDBJ databases">
        <title>Genomic Comparison of strains in the 'Actinomyces naeslundii' Group.</title>
        <authorList>
            <person name="Mughal S.R."/>
            <person name="Do T."/>
            <person name="Gilbert S.C."/>
            <person name="Witherden E.A."/>
            <person name="Didelot X."/>
            <person name="Beighton D."/>
        </authorList>
    </citation>
    <scope>NUCLEOTIDE SEQUENCE [LARGE SCALE GENOMIC DNA]</scope>
    <source>
        <strain evidence="5 6">CCUG 33920</strain>
    </source>
</reference>
<evidence type="ECO:0000259" key="3">
    <source>
        <dbReference type="Pfam" id="PF00534"/>
    </source>
</evidence>
<dbReference type="Pfam" id="PF13579">
    <property type="entry name" value="Glyco_trans_4_4"/>
    <property type="match status" value="1"/>
</dbReference>
<dbReference type="GO" id="GO:1901137">
    <property type="term" value="P:carbohydrate derivative biosynthetic process"/>
    <property type="evidence" value="ECO:0007669"/>
    <property type="project" value="UniProtKB-ARBA"/>
</dbReference>
<evidence type="ECO:0000256" key="2">
    <source>
        <dbReference type="ARBA" id="ARBA00022679"/>
    </source>
</evidence>
<evidence type="ECO:0000259" key="4">
    <source>
        <dbReference type="Pfam" id="PF13579"/>
    </source>
</evidence>
<dbReference type="PANTHER" id="PTHR45947:SF3">
    <property type="entry name" value="SULFOQUINOVOSYL TRANSFERASE SQD2"/>
    <property type="match status" value="1"/>
</dbReference>
<dbReference type="InterPro" id="IPR050194">
    <property type="entry name" value="Glycosyltransferase_grp1"/>
</dbReference>
<protein>
    <submittedName>
        <fullName evidence="5">Glycosyltransferase WbuB</fullName>
    </submittedName>
</protein>
<dbReference type="InterPro" id="IPR001296">
    <property type="entry name" value="Glyco_trans_1"/>
</dbReference>
<gene>
    <name evidence="5" type="ORF">BKH29_05815</name>
</gene>
<dbReference type="InterPro" id="IPR028098">
    <property type="entry name" value="Glyco_trans_4-like_N"/>
</dbReference>
<dbReference type="Pfam" id="PF00534">
    <property type="entry name" value="Glycos_transf_1"/>
    <property type="match status" value="1"/>
</dbReference>
<evidence type="ECO:0000313" key="6">
    <source>
        <dbReference type="Proteomes" id="UP000186857"/>
    </source>
</evidence>
<sequence>MRILLLSHYWAPEVGAPQRRWNRLAEALISRGHELAVLAPAPHYPGGRLLQGGGDHMAGSIRRDVTGAMVHRTIFRPYSSGVCGRGVDQMVAAADSVRLGVERFRGANRPDIIVGSVPGLPTLPAALAVGGMLHRPVVVELRDAWPDLLLSAAQWSPPLSCPSTATQARQTRRLDVVGWGARSLLPPLITRLEQEAAAVVTTTDSFAQVLRSRGVRRVVTVRNTGATASAGRSPVGRCRSDGVLNVLYLGTVGRAQGLGFAVKAAHIAQQSGTPVVLRIVGDGAQFQGVATLARSLGAPVEMHPAVPWSEVDQHYAWADTALVSLQSWPAMSVTVPSKLYEIMSAGLHVCASVDGEARRIVEDAGCGDVTTPQDPQALASLWRALVADRSRLDVTGGRRWLADHADAEVMTDRYESLLRQVSGD</sequence>
<keyword evidence="1" id="KW-0328">Glycosyltransferase</keyword>
<proteinExistence type="predicted"/>
<dbReference type="PANTHER" id="PTHR45947">
    <property type="entry name" value="SULFOQUINOVOSYL TRANSFERASE SQD2"/>
    <property type="match status" value="1"/>
</dbReference>
<evidence type="ECO:0000256" key="1">
    <source>
        <dbReference type="ARBA" id="ARBA00022676"/>
    </source>
</evidence>
<dbReference type="RefSeq" id="WP_075376633.1">
    <property type="nucleotide sequence ID" value="NZ_MSKJ01000012.1"/>
</dbReference>
<dbReference type="OrthoDB" id="3180470at2"/>
<dbReference type="SUPFAM" id="SSF53756">
    <property type="entry name" value="UDP-Glycosyltransferase/glycogen phosphorylase"/>
    <property type="match status" value="1"/>
</dbReference>
<keyword evidence="2 5" id="KW-0808">Transferase</keyword>
<evidence type="ECO:0000313" key="5">
    <source>
        <dbReference type="EMBL" id="OLO44748.1"/>
    </source>
</evidence>
<dbReference type="Proteomes" id="UP000186857">
    <property type="component" value="Unassembled WGS sequence"/>
</dbReference>
<dbReference type="GO" id="GO:0016758">
    <property type="term" value="F:hexosyltransferase activity"/>
    <property type="evidence" value="ECO:0007669"/>
    <property type="project" value="TreeGrafter"/>
</dbReference>
<dbReference type="EMBL" id="MSKJ01000012">
    <property type="protein sequence ID" value="OLO44748.1"/>
    <property type="molecule type" value="Genomic_DNA"/>
</dbReference>
<comment type="caution">
    <text evidence="5">The sequence shown here is derived from an EMBL/GenBank/DDBJ whole genome shotgun (WGS) entry which is preliminary data.</text>
</comment>
<feature type="domain" description="Glycosyltransferase subfamily 4-like N-terminal" evidence="4">
    <location>
        <begin position="15"/>
        <end position="223"/>
    </location>
</feature>
<feature type="domain" description="Glycosyl transferase family 1" evidence="3">
    <location>
        <begin position="246"/>
        <end position="390"/>
    </location>
</feature>
<dbReference type="CDD" id="cd03794">
    <property type="entry name" value="GT4_WbuB-like"/>
    <property type="match status" value="1"/>
</dbReference>
<organism evidence="5 6">
    <name type="scientific">Actinomyces oris</name>
    <dbReference type="NCBI Taxonomy" id="544580"/>
    <lineage>
        <taxon>Bacteria</taxon>
        <taxon>Bacillati</taxon>
        <taxon>Actinomycetota</taxon>
        <taxon>Actinomycetes</taxon>
        <taxon>Actinomycetales</taxon>
        <taxon>Actinomycetaceae</taxon>
        <taxon>Actinomyces</taxon>
    </lineage>
</organism>
<name>A0A1Q8V9I4_9ACTO</name>
<dbReference type="Gene3D" id="3.40.50.2000">
    <property type="entry name" value="Glycogen Phosphorylase B"/>
    <property type="match status" value="2"/>
</dbReference>